<keyword evidence="4" id="KW-0508">mRNA splicing</keyword>
<feature type="compositionally biased region" description="Acidic residues" evidence="6">
    <location>
        <begin position="441"/>
        <end position="458"/>
    </location>
</feature>
<dbReference type="PANTHER" id="PTHR14152:SF5">
    <property type="entry name" value="U4_U6.U5 TRI-SNRNP-ASSOCIATED PROTEIN 1"/>
    <property type="match status" value="1"/>
</dbReference>
<evidence type="ECO:0000313" key="8">
    <source>
        <dbReference type="Proteomes" id="UP001447188"/>
    </source>
</evidence>
<feature type="region of interest" description="Disordered" evidence="6">
    <location>
        <begin position="636"/>
        <end position="670"/>
    </location>
</feature>
<evidence type="ECO:0000313" key="7">
    <source>
        <dbReference type="EMBL" id="KAL0635658.1"/>
    </source>
</evidence>
<feature type="region of interest" description="Disordered" evidence="6">
    <location>
        <begin position="93"/>
        <end position="112"/>
    </location>
</feature>
<keyword evidence="5" id="KW-0539">Nucleus</keyword>
<evidence type="ECO:0000256" key="6">
    <source>
        <dbReference type="SAM" id="MobiDB-lite"/>
    </source>
</evidence>
<feature type="compositionally biased region" description="Basic residues" evidence="6">
    <location>
        <begin position="282"/>
        <end position="295"/>
    </location>
</feature>
<dbReference type="Proteomes" id="UP001447188">
    <property type="component" value="Unassembled WGS sequence"/>
</dbReference>
<comment type="similarity">
    <text evidence="2">Belongs to the SNU66/SART1 family.</text>
</comment>
<dbReference type="InterPro" id="IPR045347">
    <property type="entry name" value="HIND"/>
</dbReference>
<organism evidence="7 8">
    <name type="scientific">Discina gigas</name>
    <dbReference type="NCBI Taxonomy" id="1032678"/>
    <lineage>
        <taxon>Eukaryota</taxon>
        <taxon>Fungi</taxon>
        <taxon>Dikarya</taxon>
        <taxon>Ascomycota</taxon>
        <taxon>Pezizomycotina</taxon>
        <taxon>Pezizomycetes</taxon>
        <taxon>Pezizales</taxon>
        <taxon>Discinaceae</taxon>
        <taxon>Discina</taxon>
    </lineage>
</organism>
<feature type="region of interest" description="Disordered" evidence="6">
    <location>
        <begin position="21"/>
        <end position="48"/>
    </location>
</feature>
<evidence type="ECO:0000256" key="5">
    <source>
        <dbReference type="ARBA" id="ARBA00023242"/>
    </source>
</evidence>
<dbReference type="Pfam" id="PF19252">
    <property type="entry name" value="HIND"/>
    <property type="match status" value="1"/>
</dbReference>
<dbReference type="Pfam" id="PF03343">
    <property type="entry name" value="SART-1"/>
    <property type="match status" value="1"/>
</dbReference>
<feature type="region of interest" description="Disordered" evidence="6">
    <location>
        <begin position="427"/>
        <end position="497"/>
    </location>
</feature>
<evidence type="ECO:0000256" key="1">
    <source>
        <dbReference type="ARBA" id="ARBA00004123"/>
    </source>
</evidence>
<proteinExistence type="inferred from homology"/>
<evidence type="ECO:0000256" key="4">
    <source>
        <dbReference type="ARBA" id="ARBA00023187"/>
    </source>
</evidence>
<name>A0ABR3GIG9_9PEZI</name>
<sequence>MEESLSIEETNKLRISLGLKPLKVDTDPKPPGDLTGEETFDNSVEGHERRAVANWRKNEAEVNKEAARKAKLDGIKKARDVAKRFAQLEGKGLGDADENEEDTTTWVRKMKKRQKKLVEKMGKEREEELERAAREHKEYTAVDLAGVRVGHDLDELHEGEEGTILTLKDSTIEENEEDGDELISTDLVESERLHERLELKKKKPVYNAYDEDVPGEKGILAQYDEEIDGKKKRRFVLDGSGNSADINAHREDVVEKLKAKSIIINLDMPKPEVTSDYALNMKIRKPKKKKSKSTRKKSENDDDSFLAPPPAENEDQKSDSNSMEVDSVPAIAPKPKRTYKETSFVDDEDLQDSLALQRRVALKKRKMPKPDVFARQLLEESAAAVAEASTEAETAMVEDDEEGPGLIIDETTEFVANLRAVVIPERKKVKPEATRVTSMAEDMEEDQETEDMEVDQDDQSGHKSITPVPLAKPSSGAQEFSSTGLEEESTMNRGVGATLAMLHQRGLIKRDEEAENKVQLLRDRENFNVQKRLREVEAEEKAKSQRLRDRQSGKFDRMSAREREEHARWENKQRDLQEARDLQQRFKDYRPDVNLEYKDEFGRDMTAKEAFKNLSHQFHGKGSGKAKTEKRLKKIEDEKKREATSSLNTNSASAVQAAAKKGKQAGVRLM</sequence>
<evidence type="ECO:0000256" key="3">
    <source>
        <dbReference type="ARBA" id="ARBA00022664"/>
    </source>
</evidence>
<dbReference type="EMBL" id="JBBBZM010000065">
    <property type="protein sequence ID" value="KAL0635658.1"/>
    <property type="molecule type" value="Genomic_DNA"/>
</dbReference>
<keyword evidence="3" id="KW-0507">mRNA processing</keyword>
<reference evidence="7 8" key="1">
    <citation type="submission" date="2024-02" db="EMBL/GenBank/DDBJ databases">
        <title>Discinaceae phylogenomics.</title>
        <authorList>
            <person name="Dirks A.C."/>
            <person name="James T.Y."/>
        </authorList>
    </citation>
    <scope>NUCLEOTIDE SEQUENCE [LARGE SCALE GENOMIC DNA]</scope>
    <source>
        <strain evidence="7 8">ACD0624</strain>
    </source>
</reference>
<evidence type="ECO:0000256" key="2">
    <source>
        <dbReference type="ARBA" id="ARBA00006076"/>
    </source>
</evidence>
<feature type="compositionally biased region" description="Polar residues" evidence="6">
    <location>
        <begin position="475"/>
        <end position="484"/>
    </location>
</feature>
<evidence type="ECO:0008006" key="9">
    <source>
        <dbReference type="Google" id="ProtNLM"/>
    </source>
</evidence>
<feature type="region of interest" description="Disordered" evidence="6">
    <location>
        <begin position="539"/>
        <end position="572"/>
    </location>
</feature>
<dbReference type="PANTHER" id="PTHR14152">
    <property type="entry name" value="SQUAMOUS CELL CARCINOMA ANTIGEN RECOGNISED BY CYTOTOXIC T LYMPHOCYTES"/>
    <property type="match status" value="1"/>
</dbReference>
<comment type="caution">
    <text evidence="7">The sequence shown here is derived from an EMBL/GenBank/DDBJ whole genome shotgun (WGS) entry which is preliminary data.</text>
</comment>
<accession>A0ABR3GIG9</accession>
<keyword evidence="8" id="KW-1185">Reference proteome</keyword>
<feature type="compositionally biased region" description="Low complexity" evidence="6">
    <location>
        <begin position="644"/>
        <end position="670"/>
    </location>
</feature>
<protein>
    <recommendedName>
        <fullName evidence="9">SART-1 protein</fullName>
    </recommendedName>
</protein>
<comment type="subcellular location">
    <subcellularLocation>
        <location evidence="1">Nucleus</location>
    </subcellularLocation>
</comment>
<feature type="region of interest" description="Disordered" evidence="6">
    <location>
        <begin position="277"/>
        <end position="347"/>
    </location>
</feature>
<dbReference type="InterPro" id="IPR005011">
    <property type="entry name" value="SNU66/SART1"/>
</dbReference>
<gene>
    <name evidence="7" type="ORF">Q9L58_005384</name>
</gene>